<evidence type="ECO:0000256" key="2">
    <source>
        <dbReference type="SAM" id="MobiDB-lite"/>
    </source>
</evidence>
<dbReference type="STRING" id="1469647.BC351_10425"/>
<keyword evidence="1" id="KW-0175">Coiled coil</keyword>
<dbReference type="EMBL" id="MBTG01000056">
    <property type="protein sequence ID" value="OPH47598.1"/>
    <property type="molecule type" value="Genomic_DNA"/>
</dbReference>
<dbReference type="Proteomes" id="UP000190626">
    <property type="component" value="Unassembled WGS sequence"/>
</dbReference>
<dbReference type="Pfam" id="PF13271">
    <property type="entry name" value="DUF4062"/>
    <property type="match status" value="1"/>
</dbReference>
<reference evidence="5" key="1">
    <citation type="submission" date="2016-07" db="EMBL/GenBank/DDBJ databases">
        <authorList>
            <person name="Florea S."/>
            <person name="Webb J.S."/>
            <person name="Jaromczyk J."/>
            <person name="Schardl C.L."/>
        </authorList>
    </citation>
    <scope>NUCLEOTIDE SEQUENCE [LARGE SCALE GENOMIC DNA]</scope>
    <source>
        <strain evidence="5">CY1</strain>
    </source>
</reference>
<dbReference type="AlphaFoldDB" id="A0A1V4H8W0"/>
<proteinExistence type="predicted"/>
<protein>
    <recommendedName>
        <fullName evidence="3">DUF4062 domain-containing protein</fullName>
    </recommendedName>
</protein>
<dbReference type="InterPro" id="IPR025139">
    <property type="entry name" value="DUF4062"/>
</dbReference>
<evidence type="ECO:0000313" key="4">
    <source>
        <dbReference type="EMBL" id="OPH47598.1"/>
    </source>
</evidence>
<evidence type="ECO:0000259" key="3">
    <source>
        <dbReference type="Pfam" id="PF13271"/>
    </source>
</evidence>
<feature type="coiled-coil region" evidence="1">
    <location>
        <begin position="177"/>
        <end position="204"/>
    </location>
</feature>
<comment type="caution">
    <text evidence="4">The sequence shown here is derived from an EMBL/GenBank/DDBJ whole genome shotgun (WGS) entry which is preliminary data.</text>
</comment>
<gene>
    <name evidence="4" type="ORF">BC351_10425</name>
</gene>
<accession>A0A1V4H8W0</accession>
<keyword evidence="5" id="KW-1185">Reference proteome</keyword>
<dbReference type="OrthoDB" id="72299at2"/>
<feature type="domain" description="DUF4062" evidence="3">
    <location>
        <begin position="6"/>
        <end position="88"/>
    </location>
</feature>
<dbReference type="RefSeq" id="WP_079420223.1">
    <property type="nucleotide sequence ID" value="NZ_MBTG01000056.1"/>
</dbReference>
<evidence type="ECO:0000313" key="5">
    <source>
        <dbReference type="Proteomes" id="UP000190626"/>
    </source>
</evidence>
<organism evidence="4 5">
    <name type="scientific">Paenibacillus ferrarius</name>
    <dbReference type="NCBI Taxonomy" id="1469647"/>
    <lineage>
        <taxon>Bacteria</taxon>
        <taxon>Bacillati</taxon>
        <taxon>Bacillota</taxon>
        <taxon>Bacilli</taxon>
        <taxon>Bacillales</taxon>
        <taxon>Paenibacillaceae</taxon>
        <taxon>Paenibacillus</taxon>
    </lineage>
</organism>
<evidence type="ECO:0000256" key="1">
    <source>
        <dbReference type="SAM" id="Coils"/>
    </source>
</evidence>
<feature type="compositionally biased region" description="Basic and acidic residues" evidence="2">
    <location>
        <begin position="332"/>
        <end position="354"/>
    </location>
</feature>
<sequence>MRKKLQVFISSTFTDLRDERQVAVKSVLNTGHIPAGMELFTAGDESQKEIIKRWIDESDVYVLILGGRYGSIDKDTGKSYTHWEYDYAGEISKPRFAIVLSDSAIQNKIVKIGYKDATEQNNPQLLKNFREDLLGTKLISPVDDDKDIEISIFKSLREIENRNDLSGWVSGKDVPDVNGLLNENARLLKENAKYLLEIDKLKVKSSKTDLINGYEYDELIKILTDTKIVLPKEVDPDTKEISYLQLFKSVKNHYAVGISNAYGMNESAKLLFFKVAPTLMIYGLVDKVKSGKLEKIQTSKEGFKFLARLELDGIQDDKEEVDNKGNVTKAKPTIEKETATKRKLKEKEQSANLR</sequence>
<name>A0A1V4H8W0_9BACL</name>
<feature type="region of interest" description="Disordered" evidence="2">
    <location>
        <begin position="320"/>
        <end position="354"/>
    </location>
</feature>